<dbReference type="InterPro" id="IPR032675">
    <property type="entry name" value="LRR_dom_sf"/>
</dbReference>
<evidence type="ECO:0000259" key="5">
    <source>
        <dbReference type="SMART" id="SM00044"/>
    </source>
</evidence>
<keyword evidence="4" id="KW-0732">Signal</keyword>
<dbReference type="GO" id="GO:0005930">
    <property type="term" value="C:axoneme"/>
    <property type="evidence" value="ECO:0007669"/>
    <property type="project" value="UniProtKB-SubCell"/>
</dbReference>
<dbReference type="GO" id="GO:0009190">
    <property type="term" value="P:cyclic nucleotide biosynthetic process"/>
    <property type="evidence" value="ECO:0007669"/>
    <property type="project" value="InterPro"/>
</dbReference>
<dbReference type="KEGG" id="mng:MNEG_10556"/>
<keyword evidence="3" id="KW-0472">Membrane</keyword>
<dbReference type="STRING" id="145388.A0A0D2M8J2"/>
<dbReference type="RefSeq" id="XP_013896426.1">
    <property type="nucleotide sequence ID" value="XM_014040972.1"/>
</dbReference>
<dbReference type="InterPro" id="IPR001054">
    <property type="entry name" value="A/G_cyclase"/>
</dbReference>
<protein>
    <submittedName>
        <fullName evidence="6">Adenylate cyclase</fullName>
        <ecNumber evidence="6">4.6.1.1</ecNumber>
    </submittedName>
</protein>
<feature type="transmembrane region" description="Helical" evidence="3">
    <location>
        <begin position="274"/>
        <end position="301"/>
    </location>
</feature>
<dbReference type="AlphaFoldDB" id="A0A0D2M8J2"/>
<organism evidence="6 7">
    <name type="scientific">Monoraphidium neglectum</name>
    <dbReference type="NCBI Taxonomy" id="145388"/>
    <lineage>
        <taxon>Eukaryota</taxon>
        <taxon>Viridiplantae</taxon>
        <taxon>Chlorophyta</taxon>
        <taxon>core chlorophytes</taxon>
        <taxon>Chlorophyceae</taxon>
        <taxon>CS clade</taxon>
        <taxon>Sphaeropleales</taxon>
        <taxon>Selenastraceae</taxon>
        <taxon>Monoraphidium</taxon>
    </lineage>
</organism>
<dbReference type="SUPFAM" id="SSF52058">
    <property type="entry name" value="L domain-like"/>
    <property type="match status" value="1"/>
</dbReference>
<name>A0A0D2M8J2_9CHLO</name>
<keyword evidence="6" id="KW-0456">Lyase</keyword>
<feature type="region of interest" description="Disordered" evidence="2">
    <location>
        <begin position="595"/>
        <end position="620"/>
    </location>
</feature>
<dbReference type="PANTHER" id="PTHR43081:SF1">
    <property type="entry name" value="ADENYLATE CYCLASE, TERMINAL-DIFFERENTIATION SPECIFIC"/>
    <property type="match status" value="1"/>
</dbReference>
<evidence type="ECO:0000256" key="3">
    <source>
        <dbReference type="SAM" id="Phobius"/>
    </source>
</evidence>
<keyword evidence="3" id="KW-1133">Transmembrane helix</keyword>
<dbReference type="SMART" id="SM00044">
    <property type="entry name" value="CYCc"/>
    <property type="match status" value="1"/>
</dbReference>
<keyword evidence="7" id="KW-1185">Reference proteome</keyword>
<dbReference type="GO" id="GO:0004016">
    <property type="term" value="F:adenylate cyclase activity"/>
    <property type="evidence" value="ECO:0007669"/>
    <property type="project" value="UniProtKB-EC"/>
</dbReference>
<reference evidence="6 7" key="1">
    <citation type="journal article" date="2013" name="BMC Genomics">
        <title>Reconstruction of the lipid metabolism for the microalga Monoraphidium neglectum from its genome sequence reveals characteristics suitable for biofuel production.</title>
        <authorList>
            <person name="Bogen C."/>
            <person name="Al-Dilaimi A."/>
            <person name="Albersmeier A."/>
            <person name="Wichmann J."/>
            <person name="Grundmann M."/>
            <person name="Rupp O."/>
            <person name="Lauersen K.J."/>
            <person name="Blifernez-Klassen O."/>
            <person name="Kalinowski J."/>
            <person name="Goesmann A."/>
            <person name="Mussgnug J.H."/>
            <person name="Kruse O."/>
        </authorList>
    </citation>
    <scope>NUCLEOTIDE SEQUENCE [LARGE SCALE GENOMIC DNA]</scope>
    <source>
        <strain evidence="6 7">SAG 48.87</strain>
    </source>
</reference>
<dbReference type="PANTHER" id="PTHR43081">
    <property type="entry name" value="ADENYLATE CYCLASE, TERMINAL-DIFFERENTIATION SPECIFIC-RELATED"/>
    <property type="match status" value="1"/>
</dbReference>
<evidence type="ECO:0000313" key="6">
    <source>
        <dbReference type="EMBL" id="KIY97406.1"/>
    </source>
</evidence>
<evidence type="ECO:0000256" key="2">
    <source>
        <dbReference type="SAM" id="MobiDB-lite"/>
    </source>
</evidence>
<feature type="chain" id="PRO_5002246788" evidence="4">
    <location>
        <begin position="20"/>
        <end position="667"/>
    </location>
</feature>
<dbReference type="EC" id="4.6.1.1" evidence="6"/>
<dbReference type="InterPro" id="IPR029787">
    <property type="entry name" value="Nucleotide_cyclase"/>
</dbReference>
<dbReference type="Gene3D" id="3.30.70.1230">
    <property type="entry name" value="Nucleotide cyclase"/>
    <property type="match status" value="1"/>
</dbReference>
<dbReference type="GeneID" id="25727730"/>
<dbReference type="InterPro" id="IPR050697">
    <property type="entry name" value="Adenylyl/Guanylyl_Cyclase_3/4"/>
</dbReference>
<dbReference type="Pfam" id="PF00211">
    <property type="entry name" value="Guanylate_cyc"/>
    <property type="match status" value="1"/>
</dbReference>
<evidence type="ECO:0000256" key="1">
    <source>
        <dbReference type="ARBA" id="ARBA00004430"/>
    </source>
</evidence>
<feature type="signal peptide" evidence="4">
    <location>
        <begin position="1"/>
        <end position="19"/>
    </location>
</feature>
<sequence>MLLALWAALAGISMNAALAQDWQAALHQFSHQDDLPQQRAALLTLLDATGASSKLHATQQAQVVGSPGLFAWATPNTSYCTWWGVNCCSATLTASLQLCLQGTNSVSGLHVVAVNLTGQLPDVFEDLPDLQLLAIAYNRGLVGPLPPSIGKLQNLWSIDATGTSLTCSGVAPFDEPRTPPRAAAAAAAGGAACPLPGWLMFTDDYYFQPNMLECPGITFTTPRDRADLLQRAYVGASSPEVYLESFYYENSPKGNFCGSADMGSGKLAMPDASVGLPIVVLVILVPFLAVSVGLVLLSVALMRYLRYLKRSHDAIHLTEGWKRRNPPGLISDGNDRVLREVTIVITDVEGSTELWEWDGGVMDAAQEIHDSLMRDLISKYCGFEVTTEGDSFTVAFHDAFDAVSWALAMQQAMLEADWPEALLSHEKAAVVLSDLSDSSRPGTLLFRGLRVRVAVSTGIPTVVQSHDLTSSLSYAGPVMDMASALSDLPAGGQILMGPATFSSIAPRLAEMGVRLLLAEPDAPVPEGARKWYHLFRRARHDPAFAPAASPSARLARASTNGRLMNGSAALRASERRRLGALLSRGSSLAFDPAAAAAQLPRDMEAPPSESKGAGRGHREHSVTGFVGDAHAGAPPGAADNEHVPMVIDLGSHWLDGVQLRGQCDCHA</sequence>
<feature type="domain" description="Guanylate cyclase" evidence="5">
    <location>
        <begin position="296"/>
        <end position="512"/>
    </location>
</feature>
<dbReference type="SUPFAM" id="SSF55073">
    <property type="entry name" value="Nucleotide cyclase"/>
    <property type="match status" value="1"/>
</dbReference>
<evidence type="ECO:0000313" key="7">
    <source>
        <dbReference type="Proteomes" id="UP000054498"/>
    </source>
</evidence>
<evidence type="ECO:0000256" key="4">
    <source>
        <dbReference type="SAM" id="SignalP"/>
    </source>
</evidence>
<gene>
    <name evidence="6" type="ORF">MNEG_10556</name>
</gene>
<accession>A0A0D2M8J2</accession>
<dbReference type="GO" id="GO:0035556">
    <property type="term" value="P:intracellular signal transduction"/>
    <property type="evidence" value="ECO:0007669"/>
    <property type="project" value="InterPro"/>
</dbReference>
<dbReference type="CDD" id="cd07302">
    <property type="entry name" value="CHD"/>
    <property type="match status" value="1"/>
</dbReference>
<dbReference type="EMBL" id="KK102585">
    <property type="protein sequence ID" value="KIY97406.1"/>
    <property type="molecule type" value="Genomic_DNA"/>
</dbReference>
<dbReference type="Gene3D" id="3.80.10.10">
    <property type="entry name" value="Ribonuclease Inhibitor"/>
    <property type="match status" value="1"/>
</dbReference>
<keyword evidence="3" id="KW-0812">Transmembrane</keyword>
<comment type="subcellular location">
    <subcellularLocation>
        <location evidence="1">Cytoplasm</location>
        <location evidence="1">Cytoskeleton</location>
        <location evidence="1">Cilium axoneme</location>
    </subcellularLocation>
</comment>
<dbReference type="OrthoDB" id="551218at2759"/>
<dbReference type="Proteomes" id="UP000054498">
    <property type="component" value="Unassembled WGS sequence"/>
</dbReference>
<proteinExistence type="predicted"/>